<dbReference type="EMBL" id="PUEC01000018">
    <property type="protein sequence ID" value="PWB01828.1"/>
    <property type="molecule type" value="Genomic_DNA"/>
</dbReference>
<keyword evidence="2" id="KW-1185">Reference proteome</keyword>
<evidence type="ECO:0000313" key="1">
    <source>
        <dbReference type="EMBL" id="PWB01828.1"/>
    </source>
</evidence>
<accession>A0A2V1IKF8</accession>
<name>A0A2V1IKF8_9BACT</name>
<reference evidence="2" key="1">
    <citation type="submission" date="2018-02" db="EMBL/GenBank/DDBJ databases">
        <authorList>
            <person name="Clavel T."/>
            <person name="Strowig T."/>
        </authorList>
    </citation>
    <scope>NUCLEOTIDE SEQUENCE [LARGE SCALE GENOMIC DNA]</scope>
    <source>
        <strain evidence="2">DSM 103720</strain>
    </source>
</reference>
<evidence type="ECO:0000313" key="2">
    <source>
        <dbReference type="Proteomes" id="UP000244905"/>
    </source>
</evidence>
<dbReference type="RefSeq" id="WP_107032549.1">
    <property type="nucleotide sequence ID" value="NZ_PUEC01000018.1"/>
</dbReference>
<dbReference type="AlphaFoldDB" id="A0A2V1IKF8"/>
<dbReference type="GeneID" id="82526414"/>
<dbReference type="Pfam" id="PF11888">
    <property type="entry name" value="DUF3408"/>
    <property type="match status" value="1"/>
</dbReference>
<comment type="caution">
    <text evidence="1">The sequence shown here is derived from an EMBL/GenBank/DDBJ whole genome shotgun (WGS) entry which is preliminary data.</text>
</comment>
<sequence length="100" mass="11081">MSHKVTIKVSPDIVEAELKTADPEQVAYVSKYLTRSNCPTHVKVHVTAEVHRVLSLMVAANAQTGATIGGYLTAIVLDHFAKNADLMKRIFEDSREELFL</sequence>
<organism evidence="1 2">
    <name type="scientific">Duncaniella muris</name>
    <dbReference type="NCBI Taxonomy" id="2094150"/>
    <lineage>
        <taxon>Bacteria</taxon>
        <taxon>Pseudomonadati</taxon>
        <taxon>Bacteroidota</taxon>
        <taxon>Bacteroidia</taxon>
        <taxon>Bacteroidales</taxon>
        <taxon>Muribaculaceae</taxon>
        <taxon>Duncaniella</taxon>
    </lineage>
</organism>
<dbReference type="InterPro" id="IPR021823">
    <property type="entry name" value="DUF3408"/>
</dbReference>
<protein>
    <submittedName>
        <fullName evidence="1">DUF3408 domain-containing protein</fullName>
    </submittedName>
</protein>
<proteinExistence type="predicted"/>
<gene>
    <name evidence="1" type="ORF">C5O23_08665</name>
</gene>
<dbReference type="Proteomes" id="UP000244905">
    <property type="component" value="Unassembled WGS sequence"/>
</dbReference>